<evidence type="ECO:0000313" key="1">
    <source>
        <dbReference type="EMBL" id="OBX36961.1"/>
    </source>
</evidence>
<dbReference type="AlphaFoldDB" id="A0A1B8P3X0"/>
<name>A0A1B8P3X0_HALEL</name>
<dbReference type="EMBL" id="MAJD01000001">
    <property type="protein sequence ID" value="OBX36961.1"/>
    <property type="molecule type" value="Genomic_DNA"/>
</dbReference>
<dbReference type="PATRIC" id="fig|2746.7.peg.1351"/>
<dbReference type="InterPro" id="IPR036619">
    <property type="entry name" value="NinB_sf"/>
</dbReference>
<reference evidence="1 2" key="1">
    <citation type="submission" date="2016-06" db="EMBL/GenBank/DDBJ databases">
        <title>Genome sequence of halotolerant plant growth promoting strain of Halomonas elongata HEK1 isolated from salterns of Rann of Kutch, Gujarat, India.</title>
        <authorList>
            <person name="Gaba S."/>
            <person name="Singh R.N."/>
            <person name="Abrol S."/>
            <person name="Kaushik R."/>
            <person name="Saxena A.K."/>
        </authorList>
    </citation>
    <scope>NUCLEOTIDE SEQUENCE [LARGE SCALE GENOMIC DNA]</scope>
    <source>
        <strain evidence="1 2">HEK1</strain>
    </source>
</reference>
<gene>
    <name evidence="1" type="ORF">A8U91_01309</name>
</gene>
<evidence type="ECO:0000313" key="2">
    <source>
        <dbReference type="Proteomes" id="UP000092504"/>
    </source>
</evidence>
<dbReference type="Proteomes" id="UP000092504">
    <property type="component" value="Unassembled WGS sequence"/>
</dbReference>
<sequence length="168" mass="19784">MSEPKRYVATAGTIEEALAAIAKFPGMLNQAFRRWKRVRMVIEEEPERRSLDQNRLQRLWCKEAGQQGDMAAEEYRGQMKLHHGVPILRRDCPEFAEKYDRLVKWRAYEEKLEFMQEPFDFPITRLMTKAQKTEYLNKVYTDLTGRGIRLTDPELKGIGPDQYREVAA</sequence>
<organism evidence="1 2">
    <name type="scientific">Halomonas elongata</name>
    <dbReference type="NCBI Taxonomy" id="2746"/>
    <lineage>
        <taxon>Bacteria</taxon>
        <taxon>Pseudomonadati</taxon>
        <taxon>Pseudomonadota</taxon>
        <taxon>Gammaproteobacteria</taxon>
        <taxon>Oceanospirillales</taxon>
        <taxon>Halomonadaceae</taxon>
        <taxon>Halomonas</taxon>
    </lineage>
</organism>
<comment type="caution">
    <text evidence="1">The sequence shown here is derived from an EMBL/GenBank/DDBJ whole genome shotgun (WGS) entry which is preliminary data.</text>
</comment>
<protein>
    <submittedName>
        <fullName evidence="1">Uncharacterized protein</fullName>
    </submittedName>
</protein>
<accession>A0A1B8P3X0</accession>
<dbReference type="Gene3D" id="1.10.3790.10">
    <property type="entry name" value="NinB"/>
    <property type="match status" value="1"/>
</dbReference>
<proteinExistence type="predicted"/>